<comment type="function">
    <text evidence="16">Catalyzes the phosphorylation of pantothenate (Pan), the first step in CoA biosynthesis.</text>
</comment>
<comment type="pathway">
    <text evidence="4 16">Cofactor biosynthesis; coenzyme A biosynthesis; CoA from (R)-pantothenate: step 1/5.</text>
</comment>
<evidence type="ECO:0000256" key="7">
    <source>
        <dbReference type="ARBA" id="ARBA00022490"/>
    </source>
</evidence>
<comment type="cofactor">
    <cofactor evidence="2">
        <name>K(+)</name>
        <dbReference type="ChEBI" id="CHEBI:29103"/>
    </cofactor>
</comment>
<dbReference type="EC" id="2.7.1.33" evidence="6 16"/>
<evidence type="ECO:0000256" key="10">
    <source>
        <dbReference type="ARBA" id="ARBA00022777"/>
    </source>
</evidence>
<dbReference type="NCBIfam" id="NF009855">
    <property type="entry name" value="PRK13321.1"/>
    <property type="match status" value="1"/>
</dbReference>
<keyword evidence="16" id="KW-0479">Metal-binding</keyword>
<comment type="subunit">
    <text evidence="5 16">Homodimer.</text>
</comment>
<dbReference type="Pfam" id="PF03309">
    <property type="entry name" value="Pan_kinase"/>
    <property type="match status" value="1"/>
</dbReference>
<protein>
    <recommendedName>
        <fullName evidence="15 16">Type III pantothenate kinase</fullName>
        <ecNumber evidence="6 16">2.7.1.33</ecNumber>
    </recommendedName>
    <alternativeName>
        <fullName evidence="16">PanK-III</fullName>
    </alternativeName>
    <alternativeName>
        <fullName evidence="16">Pantothenic acid kinase</fullName>
    </alternativeName>
</protein>
<dbReference type="GO" id="GO:0004594">
    <property type="term" value="F:pantothenate kinase activity"/>
    <property type="evidence" value="ECO:0007669"/>
    <property type="project" value="UniProtKB-UniRule"/>
</dbReference>
<evidence type="ECO:0000256" key="6">
    <source>
        <dbReference type="ARBA" id="ARBA00012102"/>
    </source>
</evidence>
<dbReference type="STRING" id="1297617.IB211_02027c"/>
<evidence type="ECO:0000256" key="9">
    <source>
        <dbReference type="ARBA" id="ARBA00022741"/>
    </source>
</evidence>
<keyword evidence="11 16" id="KW-0067">ATP-binding</keyword>
<organism evidence="17 18">
    <name type="scientific">Intestinimonas butyriciproducens</name>
    <dbReference type="NCBI Taxonomy" id="1297617"/>
    <lineage>
        <taxon>Bacteria</taxon>
        <taxon>Bacillati</taxon>
        <taxon>Bacillota</taxon>
        <taxon>Clostridia</taxon>
        <taxon>Eubacteriales</taxon>
        <taxon>Intestinimonas</taxon>
    </lineage>
</organism>
<dbReference type="GO" id="GO:0005524">
    <property type="term" value="F:ATP binding"/>
    <property type="evidence" value="ECO:0007669"/>
    <property type="project" value="UniProtKB-UniRule"/>
</dbReference>
<comment type="catalytic activity">
    <reaction evidence="1 16">
        <text>(R)-pantothenate + ATP = (R)-4'-phosphopantothenate + ADP + H(+)</text>
        <dbReference type="Rhea" id="RHEA:16373"/>
        <dbReference type="ChEBI" id="CHEBI:10986"/>
        <dbReference type="ChEBI" id="CHEBI:15378"/>
        <dbReference type="ChEBI" id="CHEBI:29032"/>
        <dbReference type="ChEBI" id="CHEBI:30616"/>
        <dbReference type="ChEBI" id="CHEBI:456216"/>
        <dbReference type="EC" id="2.7.1.33"/>
    </reaction>
</comment>
<evidence type="ECO:0000256" key="14">
    <source>
        <dbReference type="ARBA" id="ARBA00038036"/>
    </source>
</evidence>
<dbReference type="InterPro" id="IPR043129">
    <property type="entry name" value="ATPase_NBD"/>
</dbReference>
<proteinExistence type="inferred from homology"/>
<dbReference type="KEGG" id="ibu:IB211_02027c"/>
<reference evidence="17 18" key="1">
    <citation type="journal article" date="2015" name="Nat. Commun.">
        <title>Production of butyrate from lysine and the Amadori product fructoselysine by a human gut commensal.</title>
        <authorList>
            <person name="Bui T.P."/>
            <person name="Ritari J."/>
            <person name="Boeren S."/>
            <person name="de Waard P."/>
            <person name="Plugge C.M."/>
            <person name="de Vos W.M."/>
        </authorList>
    </citation>
    <scope>NUCLEOTIDE SEQUENCE [LARGE SCALE GENOMIC DNA]</scope>
    <source>
        <strain evidence="17 18">AF211</strain>
    </source>
</reference>
<evidence type="ECO:0000256" key="8">
    <source>
        <dbReference type="ARBA" id="ARBA00022679"/>
    </source>
</evidence>
<evidence type="ECO:0000256" key="5">
    <source>
        <dbReference type="ARBA" id="ARBA00011738"/>
    </source>
</evidence>
<sequence length="261" mass="28147">MLLAIDVGNTNMVFGMFEGETFTGSFRLMTDANRTSDEIGLSAWEYFQRFGLKTEDVENVIIASVVPQVMHTLTNAMVKYFGKTPIIVDEDVDPGLPYGVSGDERLGADRSVACIAALEKYGAPLVVLDFGTATTVDAVNREGAYMGGCITAGIRISADALFMRAAMLPKVELVKPETVLGCTAVGQIQAGTVLGYIGAMEYLIRMAKEELGAPDAHVVATGGLARLIADNTGLIDTVDGRLILDGLRIIYQRYKEDHLKR</sequence>
<feature type="binding site" evidence="16">
    <location>
        <position position="129"/>
    </location>
    <ligand>
        <name>K(+)</name>
        <dbReference type="ChEBI" id="CHEBI:29103"/>
    </ligand>
</feature>
<feature type="binding site" evidence="16">
    <location>
        <begin position="107"/>
        <end position="110"/>
    </location>
    <ligand>
        <name>substrate</name>
    </ligand>
</feature>
<feature type="binding site" evidence="16">
    <location>
        <begin position="6"/>
        <end position="13"/>
    </location>
    <ligand>
        <name>ATP</name>
        <dbReference type="ChEBI" id="CHEBI:30616"/>
    </ligand>
</feature>
<dbReference type="NCBIfam" id="TIGR00671">
    <property type="entry name" value="baf"/>
    <property type="match status" value="1"/>
</dbReference>
<comment type="similarity">
    <text evidence="14 16">Belongs to the type III pantothenate kinase family.</text>
</comment>
<feature type="binding site" evidence="16">
    <location>
        <position position="132"/>
    </location>
    <ligand>
        <name>ATP</name>
        <dbReference type="ChEBI" id="CHEBI:30616"/>
    </ligand>
</feature>
<evidence type="ECO:0000256" key="11">
    <source>
        <dbReference type="ARBA" id="ARBA00022840"/>
    </source>
</evidence>
<dbReference type="GO" id="GO:0005737">
    <property type="term" value="C:cytoplasm"/>
    <property type="evidence" value="ECO:0007669"/>
    <property type="project" value="UniProtKB-SubCell"/>
</dbReference>
<keyword evidence="8 16" id="KW-0808">Transferase</keyword>
<evidence type="ECO:0000313" key="18">
    <source>
        <dbReference type="Proteomes" id="UP000064844"/>
    </source>
</evidence>
<dbReference type="GO" id="GO:0046872">
    <property type="term" value="F:metal ion binding"/>
    <property type="evidence" value="ECO:0007669"/>
    <property type="project" value="UniProtKB-KW"/>
</dbReference>
<keyword evidence="7 16" id="KW-0963">Cytoplasm</keyword>
<evidence type="ECO:0000256" key="15">
    <source>
        <dbReference type="ARBA" id="ARBA00040883"/>
    </source>
</evidence>
<evidence type="ECO:0000256" key="2">
    <source>
        <dbReference type="ARBA" id="ARBA00001958"/>
    </source>
</evidence>
<dbReference type="HAMAP" id="MF_01274">
    <property type="entry name" value="Pantothen_kinase_3"/>
    <property type="match status" value="1"/>
</dbReference>
<comment type="cofactor">
    <cofactor evidence="16">
        <name>NH4(+)</name>
        <dbReference type="ChEBI" id="CHEBI:28938"/>
    </cofactor>
    <cofactor evidence="16">
        <name>K(+)</name>
        <dbReference type="ChEBI" id="CHEBI:29103"/>
    </cofactor>
    <text evidence="16">A monovalent cation. Ammonium or potassium.</text>
</comment>
<evidence type="ECO:0000256" key="12">
    <source>
        <dbReference type="ARBA" id="ARBA00022958"/>
    </source>
</evidence>
<dbReference type="SUPFAM" id="SSF53067">
    <property type="entry name" value="Actin-like ATPase domain"/>
    <property type="match status" value="2"/>
</dbReference>
<name>A0A0S2W582_9FIRM</name>
<keyword evidence="18" id="KW-1185">Reference proteome</keyword>
<dbReference type="EMBL" id="CP011307">
    <property type="protein sequence ID" value="ALP94418.1"/>
    <property type="molecule type" value="Genomic_DNA"/>
</dbReference>
<dbReference type="UniPathway" id="UPA00241">
    <property type="reaction ID" value="UER00352"/>
</dbReference>
<evidence type="ECO:0000256" key="16">
    <source>
        <dbReference type="HAMAP-Rule" id="MF_01274"/>
    </source>
</evidence>
<dbReference type="RefSeq" id="WP_033116437.1">
    <property type="nucleotide sequence ID" value="NZ_CALICV010000094.1"/>
</dbReference>
<dbReference type="GO" id="GO:0015937">
    <property type="term" value="P:coenzyme A biosynthetic process"/>
    <property type="evidence" value="ECO:0007669"/>
    <property type="project" value="UniProtKB-UniRule"/>
</dbReference>
<dbReference type="CDD" id="cd24015">
    <property type="entry name" value="ASKHA_NBD_PanK-III"/>
    <property type="match status" value="1"/>
</dbReference>
<dbReference type="PANTHER" id="PTHR34265:SF1">
    <property type="entry name" value="TYPE III PANTOTHENATE KINASE"/>
    <property type="match status" value="1"/>
</dbReference>
<keyword evidence="9 16" id="KW-0547">Nucleotide-binding</keyword>
<keyword evidence="12 16" id="KW-0630">Potassium</keyword>
<gene>
    <name evidence="16" type="primary">coaX</name>
    <name evidence="17" type="ORF">IB211_02027c</name>
</gene>
<feature type="active site" description="Proton acceptor" evidence="16">
    <location>
        <position position="109"/>
    </location>
</feature>
<accession>A0A0S2W582</accession>
<evidence type="ECO:0000256" key="1">
    <source>
        <dbReference type="ARBA" id="ARBA00001206"/>
    </source>
</evidence>
<comment type="caution">
    <text evidence="16">Lacks conserved residue(s) required for the propagation of feature annotation.</text>
</comment>
<evidence type="ECO:0000256" key="13">
    <source>
        <dbReference type="ARBA" id="ARBA00022993"/>
    </source>
</evidence>
<evidence type="ECO:0000256" key="3">
    <source>
        <dbReference type="ARBA" id="ARBA00004496"/>
    </source>
</evidence>
<keyword evidence="13 16" id="KW-0173">Coenzyme A biosynthesis</keyword>
<evidence type="ECO:0000313" key="17">
    <source>
        <dbReference type="EMBL" id="ALP94418.1"/>
    </source>
</evidence>
<dbReference type="AlphaFoldDB" id="A0A0S2W582"/>
<dbReference type="InterPro" id="IPR004619">
    <property type="entry name" value="Type_III_PanK"/>
</dbReference>
<reference evidence="18" key="2">
    <citation type="submission" date="2015-04" db="EMBL/GenBank/DDBJ databases">
        <title>A butyrogenic pathway from the amino acid lysine in a human gut commensal.</title>
        <authorList>
            <person name="de Vos W.M."/>
            <person name="Bui N.T.P."/>
            <person name="Plugge C.M."/>
            <person name="Ritari J."/>
        </authorList>
    </citation>
    <scope>NUCLEOTIDE SEQUENCE [LARGE SCALE GENOMIC DNA]</scope>
    <source>
        <strain evidence="18">AF211</strain>
    </source>
</reference>
<dbReference type="Proteomes" id="UP000064844">
    <property type="component" value="Chromosome"/>
</dbReference>
<keyword evidence="10 16" id="KW-0418">Kinase</keyword>
<dbReference type="eggNOG" id="COG1521">
    <property type="taxonomic scope" value="Bacteria"/>
</dbReference>
<evidence type="ECO:0000256" key="4">
    <source>
        <dbReference type="ARBA" id="ARBA00005225"/>
    </source>
</evidence>
<dbReference type="PATRIC" id="fig|1297617.4.peg.2091"/>
<dbReference type="PANTHER" id="PTHR34265">
    <property type="entry name" value="TYPE III PANTOTHENATE KINASE"/>
    <property type="match status" value="1"/>
</dbReference>
<comment type="subcellular location">
    <subcellularLocation>
        <location evidence="3 16">Cytoplasm</location>
    </subcellularLocation>
</comment>
<dbReference type="Gene3D" id="3.30.420.40">
    <property type="match status" value="2"/>
</dbReference>